<organism evidence="1 2">
    <name type="scientific">Puia dinghuensis</name>
    <dbReference type="NCBI Taxonomy" id="1792502"/>
    <lineage>
        <taxon>Bacteria</taxon>
        <taxon>Pseudomonadati</taxon>
        <taxon>Bacteroidota</taxon>
        <taxon>Chitinophagia</taxon>
        <taxon>Chitinophagales</taxon>
        <taxon>Chitinophagaceae</taxon>
        <taxon>Puia</taxon>
    </lineage>
</organism>
<keyword evidence="2" id="KW-1185">Reference proteome</keyword>
<comment type="caution">
    <text evidence="1">The sequence shown here is derived from an EMBL/GenBank/DDBJ whole genome shotgun (WGS) entry which is preliminary data.</text>
</comment>
<protein>
    <recommendedName>
        <fullName evidence="3">Tetratricopeptide repeat protein</fullName>
    </recommendedName>
</protein>
<reference evidence="1" key="2">
    <citation type="submission" date="2020-09" db="EMBL/GenBank/DDBJ databases">
        <authorList>
            <person name="Sun Q."/>
            <person name="Zhou Y."/>
        </authorList>
    </citation>
    <scope>NUCLEOTIDE SEQUENCE</scope>
    <source>
        <strain evidence="1">CGMCC 1.15448</strain>
    </source>
</reference>
<dbReference type="EMBL" id="BMJC01000005">
    <property type="protein sequence ID" value="GGB18700.1"/>
    <property type="molecule type" value="Genomic_DNA"/>
</dbReference>
<dbReference type="SMART" id="SM00028">
    <property type="entry name" value="TPR"/>
    <property type="match status" value="1"/>
</dbReference>
<evidence type="ECO:0008006" key="3">
    <source>
        <dbReference type="Google" id="ProtNLM"/>
    </source>
</evidence>
<dbReference type="InterPro" id="IPR011990">
    <property type="entry name" value="TPR-like_helical_dom_sf"/>
</dbReference>
<evidence type="ECO:0000313" key="2">
    <source>
        <dbReference type="Proteomes" id="UP000607559"/>
    </source>
</evidence>
<dbReference type="SUPFAM" id="SSF48452">
    <property type="entry name" value="TPR-like"/>
    <property type="match status" value="1"/>
</dbReference>
<evidence type="ECO:0000313" key="1">
    <source>
        <dbReference type="EMBL" id="GGB18700.1"/>
    </source>
</evidence>
<dbReference type="Proteomes" id="UP000607559">
    <property type="component" value="Unassembled WGS sequence"/>
</dbReference>
<gene>
    <name evidence="1" type="ORF">GCM10011511_48130</name>
</gene>
<sequence>MALFAAAIPLAFHYAEIDKQDEKGKSEIARNDQQKKDSLNFYIQVSTKLEKEHKTDEASNELHRALGFASSKDEKDLIAKDSLDIAITEAIDLVKSRKYLPALDKLNRLIGENSPNSNLLYNRAICYSKTGKIQEAVTDCKSAIQLGNKDAVILHDKINPIQKRIAYYTTQCCDGTTSTAKGRGACSHHGGVCSWNAPVYEESRKYE</sequence>
<proteinExistence type="predicted"/>
<name>A0A8J2UHM0_9BACT</name>
<dbReference type="Gene3D" id="1.25.40.10">
    <property type="entry name" value="Tetratricopeptide repeat domain"/>
    <property type="match status" value="1"/>
</dbReference>
<dbReference type="AlphaFoldDB" id="A0A8J2UHM0"/>
<dbReference type="InterPro" id="IPR019734">
    <property type="entry name" value="TPR_rpt"/>
</dbReference>
<reference evidence="1" key="1">
    <citation type="journal article" date="2014" name="Int. J. Syst. Evol. Microbiol.">
        <title>Complete genome sequence of Corynebacterium casei LMG S-19264T (=DSM 44701T), isolated from a smear-ripened cheese.</title>
        <authorList>
            <consortium name="US DOE Joint Genome Institute (JGI-PGF)"/>
            <person name="Walter F."/>
            <person name="Albersmeier A."/>
            <person name="Kalinowski J."/>
            <person name="Ruckert C."/>
        </authorList>
    </citation>
    <scope>NUCLEOTIDE SEQUENCE</scope>
    <source>
        <strain evidence="1">CGMCC 1.15448</strain>
    </source>
</reference>
<accession>A0A8J2UHM0</accession>